<dbReference type="InterPro" id="IPR036259">
    <property type="entry name" value="MFS_trans_sf"/>
</dbReference>
<dbReference type="Gene3D" id="1.20.1250.20">
    <property type="entry name" value="MFS general substrate transporter like domains"/>
    <property type="match status" value="1"/>
</dbReference>
<keyword evidence="1" id="KW-0472">Membrane</keyword>
<evidence type="ECO:0000313" key="5">
    <source>
        <dbReference type="Proteomes" id="UP000434957"/>
    </source>
</evidence>
<keyword evidence="5" id="KW-1185">Reference proteome</keyword>
<dbReference type="EMBL" id="QXFT01001949">
    <property type="protein sequence ID" value="KAE9306941.1"/>
    <property type="molecule type" value="Genomic_DNA"/>
</dbReference>
<dbReference type="Proteomes" id="UP000429607">
    <property type="component" value="Unassembled WGS sequence"/>
</dbReference>
<comment type="caution">
    <text evidence="3">The sequence shown here is derived from an EMBL/GenBank/DDBJ whole genome shotgun (WGS) entry which is preliminary data.</text>
</comment>
<feature type="transmembrane region" description="Helical" evidence="1">
    <location>
        <begin position="6"/>
        <end position="23"/>
    </location>
</feature>
<name>A0A6A4DH16_9STRA</name>
<evidence type="ECO:0008006" key="6">
    <source>
        <dbReference type="Google" id="ProtNLM"/>
    </source>
</evidence>
<accession>A0A6A4DH16</accession>
<dbReference type="Proteomes" id="UP000434957">
    <property type="component" value="Unassembled WGS sequence"/>
</dbReference>
<gene>
    <name evidence="2" type="ORF">PR001_g19993</name>
    <name evidence="3" type="ORF">PR003_g21125</name>
</gene>
<evidence type="ECO:0000313" key="3">
    <source>
        <dbReference type="EMBL" id="KAE9306941.1"/>
    </source>
</evidence>
<sequence>DDWSYMPFTVLLVIFYFLSLKLVPETAGKTNEEIQAEYEQRRRR</sequence>
<protein>
    <recommendedName>
        <fullName evidence="6">Major facilitator superfamily (MFS) profile domain-containing protein</fullName>
    </recommendedName>
</protein>
<evidence type="ECO:0000313" key="2">
    <source>
        <dbReference type="EMBL" id="KAE8995953.1"/>
    </source>
</evidence>
<feature type="non-terminal residue" evidence="3">
    <location>
        <position position="1"/>
    </location>
</feature>
<evidence type="ECO:0000256" key="1">
    <source>
        <dbReference type="SAM" id="Phobius"/>
    </source>
</evidence>
<keyword evidence="1" id="KW-0812">Transmembrane</keyword>
<dbReference type="EMBL" id="QXFV01001918">
    <property type="protein sequence ID" value="KAE8995953.1"/>
    <property type="molecule type" value="Genomic_DNA"/>
</dbReference>
<organism evidence="3 5">
    <name type="scientific">Phytophthora rubi</name>
    <dbReference type="NCBI Taxonomy" id="129364"/>
    <lineage>
        <taxon>Eukaryota</taxon>
        <taxon>Sar</taxon>
        <taxon>Stramenopiles</taxon>
        <taxon>Oomycota</taxon>
        <taxon>Peronosporomycetes</taxon>
        <taxon>Peronosporales</taxon>
        <taxon>Peronosporaceae</taxon>
        <taxon>Phytophthora</taxon>
    </lineage>
</organism>
<reference evidence="3 5" key="1">
    <citation type="submission" date="2018-08" db="EMBL/GenBank/DDBJ databases">
        <title>Genomic investigation of the strawberry pathogen Phytophthora fragariae indicates pathogenicity is determined by transcriptional variation in three key races.</title>
        <authorList>
            <person name="Adams T.M."/>
            <person name="Armitage A.D."/>
            <person name="Sobczyk M.K."/>
            <person name="Bates H.J."/>
            <person name="Dunwell J.M."/>
            <person name="Nellist C.F."/>
            <person name="Harrison R.J."/>
        </authorList>
    </citation>
    <scope>NUCLEOTIDE SEQUENCE [LARGE SCALE GENOMIC DNA]</scope>
    <source>
        <strain evidence="2 4">SCRP249</strain>
        <strain evidence="3 5">SCRP333</strain>
    </source>
</reference>
<dbReference type="AlphaFoldDB" id="A0A6A4DH16"/>
<keyword evidence="1" id="KW-1133">Transmembrane helix</keyword>
<proteinExistence type="predicted"/>
<evidence type="ECO:0000313" key="4">
    <source>
        <dbReference type="Proteomes" id="UP000429607"/>
    </source>
</evidence>